<dbReference type="Proteomes" id="UP000316621">
    <property type="component" value="Chromosome 2"/>
</dbReference>
<dbReference type="OMA" id="CWSTIKG"/>
<organism evidence="3 4">
    <name type="scientific">Papaver somniferum</name>
    <name type="common">Opium poppy</name>
    <dbReference type="NCBI Taxonomy" id="3469"/>
    <lineage>
        <taxon>Eukaryota</taxon>
        <taxon>Viridiplantae</taxon>
        <taxon>Streptophyta</taxon>
        <taxon>Embryophyta</taxon>
        <taxon>Tracheophyta</taxon>
        <taxon>Spermatophyta</taxon>
        <taxon>Magnoliopsida</taxon>
        <taxon>Ranunculales</taxon>
        <taxon>Papaveraceae</taxon>
        <taxon>Papaveroideae</taxon>
        <taxon>Papaver</taxon>
    </lineage>
</organism>
<feature type="region of interest" description="Disordered" evidence="1">
    <location>
        <begin position="558"/>
        <end position="601"/>
    </location>
</feature>
<dbReference type="AlphaFoldDB" id="A0A4Y7ITD4"/>
<accession>A0A4Y7ITD4</accession>
<protein>
    <submittedName>
        <fullName evidence="3">Uncharacterized protein</fullName>
    </submittedName>
</protein>
<gene>
    <name evidence="3" type="ORF">C5167_019483</name>
</gene>
<keyword evidence="2" id="KW-0472">Membrane</keyword>
<keyword evidence="4" id="KW-1185">Reference proteome</keyword>
<feature type="transmembrane region" description="Helical" evidence="2">
    <location>
        <begin position="252"/>
        <end position="272"/>
    </location>
</feature>
<evidence type="ECO:0000256" key="2">
    <source>
        <dbReference type="SAM" id="Phobius"/>
    </source>
</evidence>
<feature type="transmembrane region" description="Helical" evidence="2">
    <location>
        <begin position="12"/>
        <end position="34"/>
    </location>
</feature>
<keyword evidence="2" id="KW-1133">Transmembrane helix</keyword>
<proteinExistence type="predicted"/>
<sequence>MEVPVKYLVKLWKFISFVPVFLLLLVLGLIKAALVGPVVAIIVFAANSAVIIGLWPAHFIWTYYCVIKTKRLGLTLKIFVLVSLPLPLVLWPVIGIVANLLVGIGYGFFNPLIATFEATGKNVMEKACHYFYDGSWSTVKGGCTIVEDFTDFCFHSYFSFMDELSKQIRDDEKPMDIKLLKLPSCLVVSLLAIPVDVPVITAVALWKSPYMLVKGWKRLLEDLVGRKGPFVESVCVPFAGLAIILWPIAVVAAVISSFLSSFFLGLYAGVIVHQEDSIRMGLTYIVSVISLFDEYTNDLLYFREGSCLPRPKYRRNMKTSSSLPERTISIEKDNNHCQNCEKIISAGSKLVSEKSRLKWGIQQLKPVQVWDWLFRSCEVNGRILLHEGLIDTKDIEECISKGKCKKLGVKLPAWCILQCLLSSAKSNSPGLIISDDMEMTKFNWPRDKVLEWFFGPLIIIKEQIKGLQLNEKEEACLRKLTMTCNNDKPQDWDHTGFPTEDSVKTAQLQAIVRRLQGIVASMTRIPTFRRRFKNLVKVLYIEAAKTAVGSENLEEEISRSRHASKKPSSVAQDIGGSNPNSSTTFAEEGCEETTKDGDSIV</sequence>
<dbReference type="OrthoDB" id="1932537at2759"/>
<feature type="transmembrane region" description="Helical" evidence="2">
    <location>
        <begin position="40"/>
        <end position="66"/>
    </location>
</feature>
<dbReference type="PANTHER" id="PTHR31133">
    <property type="entry name" value="MEMBRANE PROTEIN"/>
    <property type="match status" value="1"/>
</dbReference>
<dbReference type="PANTHER" id="PTHR31133:SF2">
    <property type="entry name" value="EXPRESSED PROTEIN"/>
    <property type="match status" value="1"/>
</dbReference>
<evidence type="ECO:0000313" key="4">
    <source>
        <dbReference type="Proteomes" id="UP000316621"/>
    </source>
</evidence>
<dbReference type="GO" id="GO:0010228">
    <property type="term" value="P:vegetative to reproductive phase transition of meristem"/>
    <property type="evidence" value="ECO:0007669"/>
    <property type="project" value="TreeGrafter"/>
</dbReference>
<feature type="compositionally biased region" description="Basic and acidic residues" evidence="1">
    <location>
        <begin position="592"/>
        <end position="601"/>
    </location>
</feature>
<dbReference type="Gramene" id="RZC51050">
    <property type="protein sequence ID" value="RZC51050"/>
    <property type="gene ID" value="C5167_019483"/>
</dbReference>
<evidence type="ECO:0000313" key="3">
    <source>
        <dbReference type="EMBL" id="RZC51050.1"/>
    </source>
</evidence>
<keyword evidence="2" id="KW-0812">Transmembrane</keyword>
<dbReference type="EMBL" id="CM010716">
    <property type="protein sequence ID" value="RZC51050.1"/>
    <property type="molecule type" value="Genomic_DNA"/>
</dbReference>
<evidence type="ECO:0000256" key="1">
    <source>
        <dbReference type="SAM" id="MobiDB-lite"/>
    </source>
</evidence>
<dbReference type="InterPro" id="IPR040229">
    <property type="entry name" value="At3g27390-like"/>
</dbReference>
<feature type="transmembrane region" description="Helical" evidence="2">
    <location>
        <begin position="78"/>
        <end position="102"/>
    </location>
</feature>
<feature type="transmembrane region" description="Helical" evidence="2">
    <location>
        <begin position="186"/>
        <end position="206"/>
    </location>
</feature>
<reference evidence="3 4" key="1">
    <citation type="journal article" date="2018" name="Science">
        <title>The opium poppy genome and morphinan production.</title>
        <authorList>
            <person name="Guo L."/>
            <person name="Winzer T."/>
            <person name="Yang X."/>
            <person name="Li Y."/>
            <person name="Ning Z."/>
            <person name="He Z."/>
            <person name="Teodor R."/>
            <person name="Lu Y."/>
            <person name="Bowser T.A."/>
            <person name="Graham I.A."/>
            <person name="Ye K."/>
        </authorList>
    </citation>
    <scope>NUCLEOTIDE SEQUENCE [LARGE SCALE GENOMIC DNA]</scope>
    <source>
        <strain evidence="4">cv. HN1</strain>
        <tissue evidence="3">Leaves</tissue>
    </source>
</reference>
<name>A0A4Y7ITD4_PAPSO</name>
<feature type="compositionally biased region" description="Polar residues" evidence="1">
    <location>
        <begin position="566"/>
        <end position="585"/>
    </location>
</feature>